<organism evidence="1 2">
    <name type="scientific">Caerostris extrusa</name>
    <name type="common">Bark spider</name>
    <name type="synonym">Caerostris bankana</name>
    <dbReference type="NCBI Taxonomy" id="172846"/>
    <lineage>
        <taxon>Eukaryota</taxon>
        <taxon>Metazoa</taxon>
        <taxon>Ecdysozoa</taxon>
        <taxon>Arthropoda</taxon>
        <taxon>Chelicerata</taxon>
        <taxon>Arachnida</taxon>
        <taxon>Araneae</taxon>
        <taxon>Araneomorphae</taxon>
        <taxon>Entelegynae</taxon>
        <taxon>Araneoidea</taxon>
        <taxon>Araneidae</taxon>
        <taxon>Caerostris</taxon>
    </lineage>
</organism>
<protein>
    <submittedName>
        <fullName evidence="1">Uncharacterized protein</fullName>
    </submittedName>
</protein>
<dbReference type="EMBL" id="BPLR01014566">
    <property type="protein sequence ID" value="GIY69668.1"/>
    <property type="molecule type" value="Genomic_DNA"/>
</dbReference>
<evidence type="ECO:0000313" key="1">
    <source>
        <dbReference type="EMBL" id="GIY69668.1"/>
    </source>
</evidence>
<gene>
    <name evidence="1" type="ORF">CEXT_770451</name>
</gene>
<accession>A0AAV4VHT2</accession>
<proteinExistence type="predicted"/>
<sequence>MVAVKDPVCISAHQLWALSEVPAAQTSLAIHYQHSSEVITGELAACIVYLSTTGPPVSALRSISQFGLSGRYHRLQ</sequence>
<evidence type="ECO:0000313" key="2">
    <source>
        <dbReference type="Proteomes" id="UP001054945"/>
    </source>
</evidence>
<name>A0AAV4VHT2_CAEEX</name>
<keyword evidence="2" id="KW-1185">Reference proteome</keyword>
<reference evidence="1 2" key="1">
    <citation type="submission" date="2021-06" db="EMBL/GenBank/DDBJ databases">
        <title>Caerostris extrusa draft genome.</title>
        <authorList>
            <person name="Kono N."/>
            <person name="Arakawa K."/>
        </authorList>
    </citation>
    <scope>NUCLEOTIDE SEQUENCE [LARGE SCALE GENOMIC DNA]</scope>
</reference>
<dbReference type="Proteomes" id="UP001054945">
    <property type="component" value="Unassembled WGS sequence"/>
</dbReference>
<comment type="caution">
    <text evidence="1">The sequence shown here is derived from an EMBL/GenBank/DDBJ whole genome shotgun (WGS) entry which is preliminary data.</text>
</comment>
<dbReference type="AlphaFoldDB" id="A0AAV4VHT2"/>